<dbReference type="SUPFAM" id="SSF56112">
    <property type="entry name" value="Protein kinase-like (PK-like)"/>
    <property type="match status" value="1"/>
</dbReference>
<dbReference type="Gene3D" id="1.10.510.10">
    <property type="entry name" value="Transferase(Phosphotransferase) domain 1"/>
    <property type="match status" value="1"/>
</dbReference>
<dbReference type="GO" id="GO:0004674">
    <property type="term" value="F:protein serine/threonine kinase activity"/>
    <property type="evidence" value="ECO:0007669"/>
    <property type="project" value="TreeGrafter"/>
</dbReference>
<gene>
    <name evidence="2" type="ORF">Mgra_00008596</name>
</gene>
<proteinExistence type="predicted"/>
<keyword evidence="3" id="KW-1185">Reference proteome</keyword>
<dbReference type="SMART" id="SM00220">
    <property type="entry name" value="S_TKc"/>
    <property type="match status" value="1"/>
</dbReference>
<reference evidence="2" key="1">
    <citation type="journal article" date="2020" name="Ecol. Evol.">
        <title>Genome structure and content of the rice root-knot nematode (Meloidogyne graminicola).</title>
        <authorList>
            <person name="Phan N.T."/>
            <person name="Danchin E.G.J."/>
            <person name="Klopp C."/>
            <person name="Perfus-Barbeoch L."/>
            <person name="Kozlowski D.K."/>
            <person name="Koutsovoulos G.D."/>
            <person name="Lopez-Roques C."/>
            <person name="Bouchez O."/>
            <person name="Zahm M."/>
            <person name="Besnard G."/>
            <person name="Bellafiore S."/>
        </authorList>
    </citation>
    <scope>NUCLEOTIDE SEQUENCE</scope>
    <source>
        <strain evidence="2">VN-18</strain>
    </source>
</reference>
<organism evidence="2 3">
    <name type="scientific">Meloidogyne graminicola</name>
    <dbReference type="NCBI Taxonomy" id="189291"/>
    <lineage>
        <taxon>Eukaryota</taxon>
        <taxon>Metazoa</taxon>
        <taxon>Ecdysozoa</taxon>
        <taxon>Nematoda</taxon>
        <taxon>Chromadorea</taxon>
        <taxon>Rhabditida</taxon>
        <taxon>Tylenchina</taxon>
        <taxon>Tylenchomorpha</taxon>
        <taxon>Tylenchoidea</taxon>
        <taxon>Meloidogynidae</taxon>
        <taxon>Meloidogyninae</taxon>
        <taxon>Meloidogyne</taxon>
    </lineage>
</organism>
<protein>
    <submittedName>
        <fullName evidence="2">Protein kinase domain-containing protein</fullName>
    </submittedName>
</protein>
<dbReference type="OrthoDB" id="5900014at2759"/>
<sequence length="458" mass="52879">MSDMTKISFYSSIGNGNNSVKVSLHKPINSGSQAQVYHGCYYDPSSKENKCVAVKLLGTGTRKTQYNTQDTVKKQKKLFKSLSSKDNSQLSLKDLLLKEEIEKNIKSEEKSRSKMLESIVEDSMNEISLLKKFQEKFENQKSPKHIIGMYDGGSIIKIHGDRDEEQIYSYIIIMELGTETFQDKMISIAKNYIEKDEEKLMNTLMDPAHVLSRIHQVAIHMDFKPKNMVYVPSQNGDILKAIDFGGSLLLNGQRPSMWNDKICIKSKLNNPKICKRTLSLPANVEGNINIKNKTNVEQKNNIVEKITCTRQYLPPELDNRYLIEQSNLNNIAIKKLNASTKSDVWMFGIMCCELFLYIKYISIEKNIECLKKTINKKLLRINDLYKWKNELLEQDKLNKIENYNKISNSLGINDENIEVHRTSTSQHDPYSLQPSISDLQNEINDMLELKRDYPRFFN</sequence>
<dbReference type="Proteomes" id="UP000605970">
    <property type="component" value="Unassembled WGS sequence"/>
</dbReference>
<keyword evidence="2" id="KW-0808">Transferase</keyword>
<evidence type="ECO:0000259" key="1">
    <source>
        <dbReference type="PROSITE" id="PS50011"/>
    </source>
</evidence>
<dbReference type="AlphaFoldDB" id="A0A8S9ZFB9"/>
<dbReference type="InterPro" id="IPR011009">
    <property type="entry name" value="Kinase-like_dom_sf"/>
</dbReference>
<accession>A0A8S9ZFB9</accession>
<dbReference type="InterPro" id="IPR051681">
    <property type="entry name" value="Ser/Thr_Kinases-Pseudokinases"/>
</dbReference>
<dbReference type="EMBL" id="JABEBT010000116">
    <property type="protein sequence ID" value="KAF7631157.1"/>
    <property type="molecule type" value="Genomic_DNA"/>
</dbReference>
<evidence type="ECO:0000313" key="2">
    <source>
        <dbReference type="EMBL" id="KAF7631157.1"/>
    </source>
</evidence>
<evidence type="ECO:0000313" key="3">
    <source>
        <dbReference type="Proteomes" id="UP000605970"/>
    </source>
</evidence>
<dbReference type="GO" id="GO:0005524">
    <property type="term" value="F:ATP binding"/>
    <property type="evidence" value="ECO:0007669"/>
    <property type="project" value="InterPro"/>
</dbReference>
<comment type="caution">
    <text evidence="2">The sequence shown here is derived from an EMBL/GenBank/DDBJ whole genome shotgun (WGS) entry which is preliminary data.</text>
</comment>
<keyword evidence="2" id="KW-0418">Kinase</keyword>
<dbReference type="PANTHER" id="PTHR44329">
    <property type="entry name" value="SERINE/THREONINE-PROTEIN KINASE TNNI3K-RELATED"/>
    <property type="match status" value="1"/>
</dbReference>
<dbReference type="InterPro" id="IPR000719">
    <property type="entry name" value="Prot_kinase_dom"/>
</dbReference>
<dbReference type="PROSITE" id="PS50011">
    <property type="entry name" value="PROTEIN_KINASE_DOM"/>
    <property type="match status" value="1"/>
</dbReference>
<name>A0A8S9ZFB9_9BILA</name>
<feature type="domain" description="Protein kinase" evidence="1">
    <location>
        <begin position="22"/>
        <end position="417"/>
    </location>
</feature>